<dbReference type="GeneID" id="37023225"/>
<reference evidence="2 3" key="1">
    <citation type="journal article" date="2018" name="Mol. Biol. Evol.">
        <title>Broad Genomic Sampling Reveals a Smut Pathogenic Ancestry of the Fungal Clade Ustilaginomycotina.</title>
        <authorList>
            <person name="Kijpornyongpan T."/>
            <person name="Mondo S.J."/>
            <person name="Barry K."/>
            <person name="Sandor L."/>
            <person name="Lee J."/>
            <person name="Lipzen A."/>
            <person name="Pangilinan J."/>
            <person name="LaButti K."/>
            <person name="Hainaut M."/>
            <person name="Henrissat B."/>
            <person name="Grigoriev I.V."/>
            <person name="Spatafora J.W."/>
            <person name="Aime M.C."/>
        </authorList>
    </citation>
    <scope>NUCLEOTIDE SEQUENCE [LARGE SCALE GENOMIC DNA]</scope>
    <source>
        <strain evidence="2 3">MCA 3882</strain>
    </source>
</reference>
<organism evidence="2 3">
    <name type="scientific">Meira miltonrushii</name>
    <dbReference type="NCBI Taxonomy" id="1280837"/>
    <lineage>
        <taxon>Eukaryota</taxon>
        <taxon>Fungi</taxon>
        <taxon>Dikarya</taxon>
        <taxon>Basidiomycota</taxon>
        <taxon>Ustilaginomycotina</taxon>
        <taxon>Exobasidiomycetes</taxon>
        <taxon>Exobasidiales</taxon>
        <taxon>Brachybasidiaceae</taxon>
        <taxon>Meira</taxon>
    </lineage>
</organism>
<proteinExistence type="predicted"/>
<feature type="compositionally biased region" description="Basic and acidic residues" evidence="1">
    <location>
        <begin position="302"/>
        <end position="315"/>
    </location>
</feature>
<feature type="compositionally biased region" description="Basic and acidic residues" evidence="1">
    <location>
        <begin position="327"/>
        <end position="341"/>
    </location>
</feature>
<dbReference type="AlphaFoldDB" id="A0A316VDJ0"/>
<feature type="compositionally biased region" description="Polar residues" evidence="1">
    <location>
        <begin position="211"/>
        <end position="221"/>
    </location>
</feature>
<accession>A0A316VDJ0</accession>
<feature type="region of interest" description="Disordered" evidence="1">
    <location>
        <begin position="1"/>
        <end position="49"/>
    </location>
</feature>
<feature type="compositionally biased region" description="Polar residues" evidence="1">
    <location>
        <begin position="9"/>
        <end position="19"/>
    </location>
</feature>
<evidence type="ECO:0000256" key="1">
    <source>
        <dbReference type="SAM" id="MobiDB-lite"/>
    </source>
</evidence>
<keyword evidence="3" id="KW-1185">Reference proteome</keyword>
<name>A0A316VDJ0_9BASI</name>
<gene>
    <name evidence="2" type="ORF">FA14DRAFT_185267</name>
</gene>
<feature type="region of interest" description="Disordered" evidence="1">
    <location>
        <begin position="198"/>
        <end position="230"/>
    </location>
</feature>
<evidence type="ECO:0000313" key="2">
    <source>
        <dbReference type="EMBL" id="PWN33555.1"/>
    </source>
</evidence>
<dbReference type="EMBL" id="KZ819604">
    <property type="protein sequence ID" value="PWN33555.1"/>
    <property type="molecule type" value="Genomic_DNA"/>
</dbReference>
<protein>
    <submittedName>
        <fullName evidence="2">Uncharacterized protein</fullName>
    </submittedName>
</protein>
<feature type="compositionally biased region" description="Basic residues" evidence="1">
    <location>
        <begin position="25"/>
        <end position="42"/>
    </location>
</feature>
<feature type="region of interest" description="Disordered" evidence="1">
    <location>
        <begin position="302"/>
        <end position="381"/>
    </location>
</feature>
<dbReference type="RefSeq" id="XP_025353857.1">
    <property type="nucleotide sequence ID" value="XM_025501444.1"/>
</dbReference>
<feature type="region of interest" description="Disordered" evidence="1">
    <location>
        <begin position="136"/>
        <end position="161"/>
    </location>
</feature>
<sequence>MTEEHVNVNELSSLPQQIATAHVPKLARKRRRDSSSPRRKYTRYSFPPGTTFQEKRRAWNKTYEESKPLEYRLRRAERQRKKYHDGGVKLKKAKAELQRKYYHNVGEEKKKLLKEEWKEKYRNKWNKMTEEERKELREKNTLSKRINRKKRKLIGQSKQSVNQSSMKSIHLLLTLFELVLMTGGVSATSGKALIDLNVTPPASPQGEAGDSSATSSNQGSPDETDHRENTPQARIDYHQGRIEYHQGRVEYHQNKMSRVESKMRYKAGDVQFKKVGKDDKRTKYSFPPGTTYREKKRVWRREQLKRDRQNPEKRKQIATYHRNRSKNLTEAEKQNRREQQRKWYHSLSLEEKQRKISKVAASNKRRRENLPESGSRGTQQR</sequence>
<evidence type="ECO:0000313" key="3">
    <source>
        <dbReference type="Proteomes" id="UP000245771"/>
    </source>
</evidence>
<dbReference type="InParanoid" id="A0A316VDJ0"/>
<dbReference type="Proteomes" id="UP000245771">
    <property type="component" value="Unassembled WGS sequence"/>
</dbReference>